<name>A0ABU8ZTR9_9PSED</name>
<dbReference type="EMBL" id="JBBNAW010000001">
    <property type="protein sequence ID" value="MEK2607715.1"/>
    <property type="molecule type" value="Genomic_DNA"/>
</dbReference>
<reference evidence="1 2" key="1">
    <citation type="submission" date="2024-03" db="EMBL/GenBank/DDBJ databases">
        <title>Screening, Identification and Application of a Plant Lactobacillus Strain.</title>
        <authorList>
            <person name="Li Y.L."/>
        </authorList>
    </citation>
    <scope>NUCLEOTIDE SEQUENCE [LARGE SCALE GENOMIC DNA]</scope>
    <source>
        <strain evidence="1 2">JDB</strain>
    </source>
</reference>
<organism evidence="1 2">
    <name type="scientific">Pseudomonas shirazensis</name>
    <dbReference type="NCBI Taxonomy" id="2745494"/>
    <lineage>
        <taxon>Bacteria</taxon>
        <taxon>Pseudomonadati</taxon>
        <taxon>Pseudomonadota</taxon>
        <taxon>Gammaproteobacteria</taxon>
        <taxon>Pseudomonadales</taxon>
        <taxon>Pseudomonadaceae</taxon>
        <taxon>Pseudomonas</taxon>
    </lineage>
</organism>
<dbReference type="InterPro" id="IPR044925">
    <property type="entry name" value="His-Me_finger_sf"/>
</dbReference>
<evidence type="ECO:0000313" key="1">
    <source>
        <dbReference type="EMBL" id="MEK2607715.1"/>
    </source>
</evidence>
<gene>
    <name evidence="1" type="ORF">WLF18_01155</name>
</gene>
<accession>A0ABU8ZTR9</accession>
<evidence type="ECO:0000313" key="2">
    <source>
        <dbReference type="Proteomes" id="UP001386972"/>
    </source>
</evidence>
<dbReference type="RefSeq" id="WP_340609807.1">
    <property type="nucleotide sequence ID" value="NZ_JBBNAW010000001.1"/>
</dbReference>
<proteinExistence type="predicted"/>
<dbReference type="Gene3D" id="3.90.75.20">
    <property type="match status" value="1"/>
</dbReference>
<protein>
    <recommendedName>
        <fullName evidence="3">HNH endonuclease</fullName>
    </recommendedName>
</protein>
<sequence length="176" mass="19985">MSNEFQEDRLPGEEWADMPGLAGLCEVSSLGRARTVPRQKAKKDNQGRITTARYDSRYLTVEKVTGRFYVTPRVDGKLKKIRLPEAIIEAFRGESADGRKVAYLNGNNEDHRLENLSWLEKKESGKREITDQQIEIISRCSLSDEDLAILMDVSSEELRLARLKSQQKAKEAEPCA</sequence>
<dbReference type="Proteomes" id="UP001386972">
    <property type="component" value="Unassembled WGS sequence"/>
</dbReference>
<keyword evidence="2" id="KW-1185">Reference proteome</keyword>
<comment type="caution">
    <text evidence="1">The sequence shown here is derived from an EMBL/GenBank/DDBJ whole genome shotgun (WGS) entry which is preliminary data.</text>
</comment>
<evidence type="ECO:0008006" key="3">
    <source>
        <dbReference type="Google" id="ProtNLM"/>
    </source>
</evidence>
<dbReference type="SUPFAM" id="SSF54060">
    <property type="entry name" value="His-Me finger endonucleases"/>
    <property type="match status" value="1"/>
</dbReference>